<organism evidence="6 7">
    <name type="scientific">Lancefieldella rimae</name>
    <dbReference type="NCBI Taxonomy" id="1383"/>
    <lineage>
        <taxon>Bacteria</taxon>
        <taxon>Bacillati</taxon>
        <taxon>Actinomycetota</taxon>
        <taxon>Coriobacteriia</taxon>
        <taxon>Coriobacteriales</taxon>
        <taxon>Atopobiaceae</taxon>
        <taxon>Lancefieldella</taxon>
    </lineage>
</organism>
<dbReference type="InterPro" id="IPR050153">
    <property type="entry name" value="Metal_Ion_Import_ABC"/>
</dbReference>
<evidence type="ECO:0000256" key="2">
    <source>
        <dbReference type="ARBA" id="ARBA00022448"/>
    </source>
</evidence>
<gene>
    <name evidence="6" type="ORF">HXK26_04605</name>
</gene>
<dbReference type="GO" id="GO:0005524">
    <property type="term" value="F:ATP binding"/>
    <property type="evidence" value="ECO:0007669"/>
    <property type="project" value="UniProtKB-KW"/>
</dbReference>
<evidence type="ECO:0000259" key="5">
    <source>
        <dbReference type="PROSITE" id="PS50893"/>
    </source>
</evidence>
<dbReference type="EMBL" id="JABZGW010000179">
    <property type="protein sequence ID" value="MBF4807956.1"/>
    <property type="molecule type" value="Genomic_DNA"/>
</dbReference>
<dbReference type="Pfam" id="PF00005">
    <property type="entry name" value="ABC_tran"/>
    <property type="match status" value="1"/>
</dbReference>
<dbReference type="InterPro" id="IPR003439">
    <property type="entry name" value="ABC_transporter-like_ATP-bd"/>
</dbReference>
<dbReference type="GO" id="GO:0016887">
    <property type="term" value="F:ATP hydrolysis activity"/>
    <property type="evidence" value="ECO:0007669"/>
    <property type="project" value="InterPro"/>
</dbReference>
<dbReference type="PROSITE" id="PS00211">
    <property type="entry name" value="ABC_TRANSPORTER_1"/>
    <property type="match status" value="1"/>
</dbReference>
<dbReference type="SMART" id="SM00382">
    <property type="entry name" value="AAA"/>
    <property type="match status" value="1"/>
</dbReference>
<sequence length="250" mass="27507">MSLNVSEVSAWYEGSQDKTPVIHDITFTLKSGRLCALVGVNGAGKSTLFKALMELIPFSGSITWNGRPFREARRQGLIGYVPQTEAIDASFPLLVEDVVMQGRYCHQGWFRVPSQEDRTLVAQALKRVGLLELIDRPLSQLSGGQRKRVFVARGIAQKAELLLLDEPFAGVDAKSEAIITQQLRLLAKEGRTLLVSIHDIHSARENFQDCLVINKTITAQGLASDVLRSTELLASLGLSEHGHIEEVPHA</sequence>
<reference evidence="6" key="1">
    <citation type="submission" date="2020-04" db="EMBL/GenBank/DDBJ databases">
        <title>Deep metagenomics examines the oral microbiome during advanced dental caries in children, revealing novel taxa and co-occurrences with host molecules.</title>
        <authorList>
            <person name="Baker J.L."/>
            <person name="Morton J.T."/>
            <person name="Dinis M."/>
            <person name="Alvarez R."/>
            <person name="Tran N.C."/>
            <person name="Knight R."/>
            <person name="Edlund A."/>
        </authorList>
    </citation>
    <scope>NUCLEOTIDE SEQUENCE</scope>
    <source>
        <strain evidence="6">JCVI_38_bin.5</strain>
    </source>
</reference>
<comment type="similarity">
    <text evidence="1">Belongs to the ABC transporter superfamily.</text>
</comment>
<dbReference type="Proteomes" id="UP000698335">
    <property type="component" value="Unassembled WGS sequence"/>
</dbReference>
<dbReference type="PANTHER" id="PTHR42734">
    <property type="entry name" value="METAL TRANSPORT SYSTEM ATP-BINDING PROTEIN TM_0124-RELATED"/>
    <property type="match status" value="1"/>
</dbReference>
<dbReference type="SUPFAM" id="SSF52540">
    <property type="entry name" value="P-loop containing nucleoside triphosphate hydrolases"/>
    <property type="match status" value="1"/>
</dbReference>
<feature type="domain" description="ABC transporter" evidence="5">
    <location>
        <begin position="3"/>
        <end position="240"/>
    </location>
</feature>
<accession>A0A930VWN2</accession>
<evidence type="ECO:0000256" key="3">
    <source>
        <dbReference type="ARBA" id="ARBA00022741"/>
    </source>
</evidence>
<dbReference type="InterPro" id="IPR027417">
    <property type="entry name" value="P-loop_NTPase"/>
</dbReference>
<dbReference type="Gene3D" id="3.40.50.300">
    <property type="entry name" value="P-loop containing nucleotide triphosphate hydrolases"/>
    <property type="match status" value="1"/>
</dbReference>
<proteinExistence type="inferred from homology"/>
<evidence type="ECO:0000313" key="6">
    <source>
        <dbReference type="EMBL" id="MBF4807956.1"/>
    </source>
</evidence>
<dbReference type="PANTHER" id="PTHR42734:SF5">
    <property type="entry name" value="IRON TRANSPORT SYSTEM ATP-BINDING PROTEIN HI_0361-RELATED"/>
    <property type="match status" value="1"/>
</dbReference>
<evidence type="ECO:0000256" key="4">
    <source>
        <dbReference type="ARBA" id="ARBA00022840"/>
    </source>
</evidence>
<dbReference type="InterPro" id="IPR003593">
    <property type="entry name" value="AAA+_ATPase"/>
</dbReference>
<keyword evidence="4 6" id="KW-0067">ATP-binding</keyword>
<name>A0A930VWN2_9ACTN</name>
<dbReference type="PROSITE" id="PS50893">
    <property type="entry name" value="ABC_TRANSPORTER_2"/>
    <property type="match status" value="1"/>
</dbReference>
<evidence type="ECO:0000256" key="1">
    <source>
        <dbReference type="ARBA" id="ARBA00005417"/>
    </source>
</evidence>
<protein>
    <submittedName>
        <fullName evidence="6">ABC transporter ATP-binding protein</fullName>
    </submittedName>
</protein>
<evidence type="ECO:0000313" key="7">
    <source>
        <dbReference type="Proteomes" id="UP000698335"/>
    </source>
</evidence>
<dbReference type="AlphaFoldDB" id="A0A930VWN2"/>
<keyword evidence="3" id="KW-0547">Nucleotide-binding</keyword>
<keyword evidence="2" id="KW-0813">Transport</keyword>
<comment type="caution">
    <text evidence="6">The sequence shown here is derived from an EMBL/GenBank/DDBJ whole genome shotgun (WGS) entry which is preliminary data.</text>
</comment>
<dbReference type="CDD" id="cd03235">
    <property type="entry name" value="ABC_Metallic_Cations"/>
    <property type="match status" value="1"/>
</dbReference>
<dbReference type="InterPro" id="IPR017871">
    <property type="entry name" value="ABC_transporter-like_CS"/>
</dbReference>